<dbReference type="InterPro" id="IPR011032">
    <property type="entry name" value="GroES-like_sf"/>
</dbReference>
<proteinExistence type="inferred from homology"/>
<dbReference type="Gene3D" id="3.40.50.720">
    <property type="entry name" value="NAD(P)-binding Rossmann-like Domain"/>
    <property type="match status" value="1"/>
</dbReference>
<dbReference type="AlphaFoldDB" id="A0ABD4XHE4"/>
<dbReference type="SMART" id="SM00829">
    <property type="entry name" value="PKS_ER"/>
    <property type="match status" value="1"/>
</dbReference>
<evidence type="ECO:0000256" key="6">
    <source>
        <dbReference type="ARBA" id="ARBA00022884"/>
    </source>
</evidence>
<sequence>MNMTELMKAVVTTIDENEPLSEKNVPLPSVGNYDVLVKVAATSVNPVDVKQLELAMAAKEERVLGFDAVGAVVSIGSEVKKYKVGDRVFFAGELGRTGSNAEYEAVNENLIAKAPDNLSDVEAAALPLTFLTAYEMLADKFGIKMTAGSATGKALLIINGAGGVGSIMIQLAKWLGMTVIASASRDETIEWVQQLGADFVVNHRKDYVAEVKRLGFDEVPYIAVLHSLDQHFEAAAELVGPYGHIGAIVQSTQPLPVGLIKNKAASLDWEFMFAKTNARQDIASQGDALELLSNLVTSGVVKSTISQTLDGLSVTTIEDAQQKVSAGNMLGKLVIKY</sequence>
<evidence type="ECO:0000259" key="9">
    <source>
        <dbReference type="SMART" id="SM00829"/>
    </source>
</evidence>
<dbReference type="GO" id="GO:0046872">
    <property type="term" value="F:metal ion binding"/>
    <property type="evidence" value="ECO:0007669"/>
    <property type="project" value="UniProtKB-KW"/>
</dbReference>
<dbReference type="Gene3D" id="3.90.180.10">
    <property type="entry name" value="Medium-chain alcohol dehydrogenases, catalytic domain"/>
    <property type="match status" value="1"/>
</dbReference>
<dbReference type="SUPFAM" id="SSF51735">
    <property type="entry name" value="NAD(P)-binding Rossmann-fold domains"/>
    <property type="match status" value="1"/>
</dbReference>
<organism evidence="10 11">
    <name type="scientific">Weissella paramesenteroides</name>
    <name type="common">Leuconostoc paramesenteroides</name>
    <dbReference type="NCBI Taxonomy" id="1249"/>
    <lineage>
        <taxon>Bacteria</taxon>
        <taxon>Bacillati</taxon>
        <taxon>Bacillota</taxon>
        <taxon>Bacilli</taxon>
        <taxon>Lactobacillales</taxon>
        <taxon>Lactobacillaceae</taxon>
        <taxon>Weissella</taxon>
    </lineage>
</organism>
<protein>
    <recommendedName>
        <fullName evidence="8">Zinc-type alcohol dehydrogenase-like protein</fullName>
    </recommendedName>
</protein>
<dbReference type="InterPro" id="IPR014182">
    <property type="entry name" value="ADH_Zn_typ-1"/>
</dbReference>
<accession>A0ABD4XHE4</accession>
<dbReference type="InterPro" id="IPR013154">
    <property type="entry name" value="ADH-like_N"/>
</dbReference>
<dbReference type="Pfam" id="PF08240">
    <property type="entry name" value="ADH_N"/>
    <property type="match status" value="1"/>
</dbReference>
<dbReference type="PANTHER" id="PTHR44154:SF1">
    <property type="entry name" value="QUINONE OXIDOREDUCTASE"/>
    <property type="match status" value="1"/>
</dbReference>
<dbReference type="PROSITE" id="PS01162">
    <property type="entry name" value="QOR_ZETA_CRYSTAL"/>
    <property type="match status" value="1"/>
</dbReference>
<dbReference type="InterPro" id="IPR013149">
    <property type="entry name" value="ADH-like_C"/>
</dbReference>
<name>A0ABD4XHE4_WEIPA</name>
<keyword evidence="7" id="KW-0007">Acetylation</keyword>
<feature type="domain" description="Enoyl reductase (ER)" evidence="9">
    <location>
        <begin position="12"/>
        <end position="335"/>
    </location>
</feature>
<comment type="subcellular location">
    <subcellularLocation>
        <location evidence="1">Cytoplasm</location>
    </subcellularLocation>
</comment>
<evidence type="ECO:0000256" key="5">
    <source>
        <dbReference type="ARBA" id="ARBA00022857"/>
    </source>
</evidence>
<dbReference type="GO" id="GO:0003723">
    <property type="term" value="F:RNA binding"/>
    <property type="evidence" value="ECO:0007669"/>
    <property type="project" value="UniProtKB-KW"/>
</dbReference>
<dbReference type="PANTHER" id="PTHR44154">
    <property type="entry name" value="QUINONE OXIDOREDUCTASE"/>
    <property type="match status" value="1"/>
</dbReference>
<comment type="similarity">
    <text evidence="2 8">Belongs to the zinc-containing alcohol dehydrogenase family. Quinone oxidoreductase subfamily.</text>
</comment>
<keyword evidence="8" id="KW-0560">Oxidoreductase</keyword>
<dbReference type="InterPro" id="IPR002364">
    <property type="entry name" value="Quin_OxRdtase/zeta-crystal_CS"/>
</dbReference>
<keyword evidence="4" id="KW-0963">Cytoplasm</keyword>
<dbReference type="InterPro" id="IPR051603">
    <property type="entry name" value="Zinc-ADH_QOR/CCCR"/>
</dbReference>
<dbReference type="GO" id="GO:0016491">
    <property type="term" value="F:oxidoreductase activity"/>
    <property type="evidence" value="ECO:0007669"/>
    <property type="project" value="UniProtKB-KW"/>
</dbReference>
<dbReference type="InterPro" id="IPR020843">
    <property type="entry name" value="ER"/>
</dbReference>
<gene>
    <name evidence="10" type="ORF">G9403_02800</name>
</gene>
<evidence type="ECO:0000313" key="10">
    <source>
        <dbReference type="EMBL" id="MDF8370592.1"/>
    </source>
</evidence>
<dbReference type="SUPFAM" id="SSF50129">
    <property type="entry name" value="GroES-like"/>
    <property type="match status" value="1"/>
</dbReference>
<dbReference type="EMBL" id="JAANXN010000003">
    <property type="protein sequence ID" value="MDF8370592.1"/>
    <property type="molecule type" value="Genomic_DNA"/>
</dbReference>
<evidence type="ECO:0000256" key="3">
    <source>
        <dbReference type="ARBA" id="ARBA00011881"/>
    </source>
</evidence>
<evidence type="ECO:0000256" key="7">
    <source>
        <dbReference type="ARBA" id="ARBA00022990"/>
    </source>
</evidence>
<keyword evidence="8" id="KW-0862">Zinc</keyword>
<reference evidence="10 11" key="1">
    <citation type="submission" date="2020-03" db="EMBL/GenBank/DDBJ databases">
        <title>Comparative genomics of Weissella paramesenteroides.</title>
        <authorList>
            <person name="Kant R."/>
            <person name="Takala T."/>
            <person name="Saris P."/>
        </authorList>
    </citation>
    <scope>NUCLEOTIDE SEQUENCE [LARGE SCALE GENOMIC DNA]</scope>
    <source>
        <strain evidence="10 11">SJ27-4</strain>
    </source>
</reference>
<dbReference type="Proteomes" id="UP001215461">
    <property type="component" value="Unassembled WGS sequence"/>
</dbReference>
<evidence type="ECO:0000313" key="11">
    <source>
        <dbReference type="Proteomes" id="UP001215461"/>
    </source>
</evidence>
<keyword evidence="8" id="KW-0479">Metal-binding</keyword>
<dbReference type="NCBIfam" id="TIGR02817">
    <property type="entry name" value="adh_fam_1"/>
    <property type="match status" value="1"/>
</dbReference>
<evidence type="ECO:0000256" key="2">
    <source>
        <dbReference type="ARBA" id="ARBA00010371"/>
    </source>
</evidence>
<dbReference type="Pfam" id="PF00107">
    <property type="entry name" value="ADH_zinc_N"/>
    <property type="match status" value="1"/>
</dbReference>
<comment type="subunit">
    <text evidence="3">Homotetramer.</text>
</comment>
<evidence type="ECO:0000256" key="4">
    <source>
        <dbReference type="ARBA" id="ARBA00022490"/>
    </source>
</evidence>
<dbReference type="GO" id="GO:0005737">
    <property type="term" value="C:cytoplasm"/>
    <property type="evidence" value="ECO:0007669"/>
    <property type="project" value="UniProtKB-SubCell"/>
</dbReference>
<comment type="caution">
    <text evidence="10">The sequence shown here is derived from an EMBL/GenBank/DDBJ whole genome shotgun (WGS) entry which is preliminary data.</text>
</comment>
<evidence type="ECO:0000256" key="8">
    <source>
        <dbReference type="RuleBase" id="RU364000"/>
    </source>
</evidence>
<dbReference type="CDD" id="cd08252">
    <property type="entry name" value="AL_MDR"/>
    <property type="match status" value="1"/>
</dbReference>
<dbReference type="InterPro" id="IPR036291">
    <property type="entry name" value="NAD(P)-bd_dom_sf"/>
</dbReference>
<keyword evidence="5" id="KW-0521">NADP</keyword>
<evidence type="ECO:0000256" key="1">
    <source>
        <dbReference type="ARBA" id="ARBA00004496"/>
    </source>
</evidence>
<keyword evidence="6" id="KW-0694">RNA-binding</keyword>